<dbReference type="PANTHER" id="PTHR44943:SF8">
    <property type="entry name" value="TPR REPEAT-CONTAINING PROTEIN MJ0263"/>
    <property type="match status" value="1"/>
</dbReference>
<dbReference type="Proteomes" id="UP000326354">
    <property type="component" value="Chromosome"/>
</dbReference>
<dbReference type="Pfam" id="PF13174">
    <property type="entry name" value="TPR_6"/>
    <property type="match status" value="1"/>
</dbReference>
<feature type="signal peptide" evidence="4">
    <location>
        <begin position="1"/>
        <end position="19"/>
    </location>
</feature>
<evidence type="ECO:0000256" key="3">
    <source>
        <dbReference type="PROSITE-ProRule" id="PRU00339"/>
    </source>
</evidence>
<dbReference type="PROSITE" id="PS50293">
    <property type="entry name" value="TPR_REGION"/>
    <property type="match status" value="1"/>
</dbReference>
<dbReference type="SMART" id="SM00028">
    <property type="entry name" value="TPR"/>
    <property type="match status" value="12"/>
</dbReference>
<evidence type="ECO:0000256" key="1">
    <source>
        <dbReference type="ARBA" id="ARBA00022737"/>
    </source>
</evidence>
<evidence type="ECO:0000256" key="2">
    <source>
        <dbReference type="ARBA" id="ARBA00022803"/>
    </source>
</evidence>
<evidence type="ECO:0000256" key="4">
    <source>
        <dbReference type="SAM" id="SignalP"/>
    </source>
</evidence>
<dbReference type="InterPro" id="IPR011990">
    <property type="entry name" value="TPR-like_helical_dom_sf"/>
</dbReference>
<gene>
    <name evidence="5" type="ORF">UABAM_00075</name>
</gene>
<dbReference type="PANTHER" id="PTHR44943">
    <property type="entry name" value="CELLULOSE SYNTHASE OPERON PROTEIN C"/>
    <property type="match status" value="1"/>
</dbReference>
<feature type="repeat" description="TPR" evidence="3">
    <location>
        <begin position="215"/>
        <end position="248"/>
    </location>
</feature>
<feature type="repeat" description="TPR" evidence="3">
    <location>
        <begin position="284"/>
        <end position="317"/>
    </location>
</feature>
<dbReference type="OrthoDB" id="240178at2"/>
<evidence type="ECO:0000313" key="5">
    <source>
        <dbReference type="EMBL" id="BBM81736.1"/>
    </source>
</evidence>
<dbReference type="InterPro" id="IPR019734">
    <property type="entry name" value="TPR_rpt"/>
</dbReference>
<feature type="chain" id="PRO_5024938288" description="Tetratricopeptide repeat protein" evidence="4">
    <location>
        <begin position="20"/>
        <end position="951"/>
    </location>
</feature>
<dbReference type="EMBL" id="AP019860">
    <property type="protein sequence ID" value="BBM81736.1"/>
    <property type="molecule type" value="Genomic_DNA"/>
</dbReference>
<dbReference type="KEGG" id="uam:UABAM_00075"/>
<feature type="repeat" description="TPR" evidence="3">
    <location>
        <begin position="766"/>
        <end position="799"/>
    </location>
</feature>
<dbReference type="Pfam" id="PF13432">
    <property type="entry name" value="TPR_16"/>
    <property type="match status" value="2"/>
</dbReference>
<sequence length="951" mass="110200">MRNFILILTAMCLLVPAYADQKHELLALKGKELLEKGSYETAIKKLEKFVDADASPLGVESLIEAYRLTGEYEKARRLAKQYSNTTDKKRAARGLMLVGKMLEIQGKYDEAYQNFITAFITDSESVVVRVALGKHYMMVGKKDKALEIFSNIFDNYYPEEEYSAEDLVAIGSACRYYAMNSDEVDRSDTLKAVINGILSDTEYNSGAMEKDPLYFPAYVEMAHMFLEAYNTVDANSTLREALKLNPHHPELLYAKAIYCTKNYAKRPEIIPTLNHALEINPKYTDALTLMALVHLSDGEYGRAFEKLEKALEINPNHLEALTWLATYHFLKENMAEYKKVKEKVFKINPVYGEFYQLAGVILAQNFQYSKALDMQRQAIKLNPFLWDAYIELGSNLMRTGEEEEARKHFEKVREEYNFHVQTHNMLLLLDKFKEFKVYETKNFRIRLHVSEADVMLPIISEHLEKSLEEMSKIYGYTPETPMLWEVYPETKDFSVRVLGLSMIAASGVCFGKVLAQLSPKAMKLGTMNWASVGWHELSHAFTLQMTDHKIPRWFTEGLSEMFERDRNPSVIRKRDKDLWTVYNAGLMRGIKDLNAGFTRPKYALEVVVCYYQAGLLCHFIRNNYGFTAIKQMLELYKKGKKDVEIIKEVTGLTAEEFDGYFLKWIKKNIFGNMKMMMSVPPQKIDDLKDKVEEDPMDIESYTHLAIAYLQSNKLKDAEINAGYALALDPESVDGYEIMGRIFYRRKDYKKAQEFLLQAEELGCENFYTYLYLGIMYFNQRNVTKAEEYLKKAKKSFPNYVGPSNPYMLLAKIYKAKGRTAEYYKEIEDFLNKEGNEFKLRLELANHYIDQQKYKTASKWLEEALDIFPFSLEFQMKRAEVLTKLKQWKKAITAYKLAIALKPKKDEHVLHTNIAELALKLGDKLEAKNYAKSALDLKPGYSRAKKIWEKVK</sequence>
<dbReference type="InterPro" id="IPR051685">
    <property type="entry name" value="Ycf3/AcsC/BcsC/TPR_MFPF"/>
</dbReference>
<keyword evidence="4" id="KW-0732">Signal</keyword>
<keyword evidence="1" id="KW-0677">Repeat</keyword>
<dbReference type="PROSITE" id="PS50005">
    <property type="entry name" value="TPR"/>
    <property type="match status" value="4"/>
</dbReference>
<accession>A0A5S9IHT1</accession>
<keyword evidence="2 3" id="KW-0802">TPR repeat</keyword>
<dbReference type="RefSeq" id="WP_151966006.1">
    <property type="nucleotide sequence ID" value="NZ_AP019860.1"/>
</dbReference>
<dbReference type="Gene3D" id="1.25.40.10">
    <property type="entry name" value="Tetratricopeptide repeat domain"/>
    <property type="match status" value="5"/>
</dbReference>
<dbReference type="Pfam" id="PF13181">
    <property type="entry name" value="TPR_8"/>
    <property type="match status" value="3"/>
</dbReference>
<feature type="repeat" description="TPR" evidence="3">
    <location>
        <begin position="698"/>
        <end position="731"/>
    </location>
</feature>
<proteinExistence type="predicted"/>
<evidence type="ECO:0008006" key="7">
    <source>
        <dbReference type="Google" id="ProtNLM"/>
    </source>
</evidence>
<evidence type="ECO:0000313" key="6">
    <source>
        <dbReference type="Proteomes" id="UP000326354"/>
    </source>
</evidence>
<organism evidence="5 6">
    <name type="scientific">Uabimicrobium amorphum</name>
    <dbReference type="NCBI Taxonomy" id="2596890"/>
    <lineage>
        <taxon>Bacteria</taxon>
        <taxon>Pseudomonadati</taxon>
        <taxon>Planctomycetota</taxon>
        <taxon>Candidatus Uabimicrobiia</taxon>
        <taxon>Candidatus Uabimicrobiales</taxon>
        <taxon>Candidatus Uabimicrobiaceae</taxon>
        <taxon>Candidatus Uabimicrobium</taxon>
    </lineage>
</organism>
<name>A0A5S9IHT1_UABAM</name>
<protein>
    <recommendedName>
        <fullName evidence="7">Tetratricopeptide repeat protein</fullName>
    </recommendedName>
</protein>
<dbReference type="AlphaFoldDB" id="A0A5S9IHT1"/>
<reference evidence="5 6" key="1">
    <citation type="submission" date="2019-08" db="EMBL/GenBank/DDBJ databases">
        <title>Complete genome sequence of Candidatus Uab amorphum.</title>
        <authorList>
            <person name="Shiratori T."/>
            <person name="Suzuki S."/>
            <person name="Kakizawa Y."/>
            <person name="Ishida K."/>
        </authorList>
    </citation>
    <scope>NUCLEOTIDE SEQUENCE [LARGE SCALE GENOMIC DNA]</scope>
    <source>
        <strain evidence="5 6">SRT547</strain>
    </source>
</reference>
<keyword evidence="6" id="KW-1185">Reference proteome</keyword>
<dbReference type="SUPFAM" id="SSF48452">
    <property type="entry name" value="TPR-like"/>
    <property type="match status" value="3"/>
</dbReference>